<dbReference type="EMBL" id="FOWC01000010">
    <property type="protein sequence ID" value="SFQ26813.1"/>
    <property type="molecule type" value="Genomic_DNA"/>
</dbReference>
<organism evidence="2 3">
    <name type="scientific">Amycolatopsis rubida</name>
    <dbReference type="NCBI Taxonomy" id="112413"/>
    <lineage>
        <taxon>Bacteria</taxon>
        <taxon>Bacillati</taxon>
        <taxon>Actinomycetota</taxon>
        <taxon>Actinomycetes</taxon>
        <taxon>Pseudonocardiales</taxon>
        <taxon>Pseudonocardiaceae</taxon>
        <taxon>Amycolatopsis</taxon>
    </lineage>
</organism>
<feature type="compositionally biased region" description="Basic residues" evidence="1">
    <location>
        <begin position="70"/>
        <end position="81"/>
    </location>
</feature>
<feature type="compositionally biased region" description="Basic residues" evidence="1">
    <location>
        <begin position="27"/>
        <end position="39"/>
    </location>
</feature>
<proteinExistence type="predicted"/>
<evidence type="ECO:0000313" key="3">
    <source>
        <dbReference type="Proteomes" id="UP000199137"/>
    </source>
</evidence>
<dbReference type="AlphaFoldDB" id="A0A1I5X4B0"/>
<sequence>MEAARISGTGGEPVRECSNGHCAPAGRQHRPLPRRRHRGHGADPGGMRASCTDRGTAPLSDRALLATARRTGRPVRRRNARPRPGSHDRGGARTAGGSLHFRYADAPRDVGTAARPDSQPYPCLPRRRPPHRRPTCPARRHRSRSRDALDPGARRDRSDARRPRALRPQCRRDPHSCPAPQIPTALSPATAIGFEAIRLAVVSHDFGSTSWSIDDPSAMVAEQSAQTSAVSARRVRSRARANSRVPSGAGEDVQSY</sequence>
<evidence type="ECO:0000313" key="2">
    <source>
        <dbReference type="EMBL" id="SFQ26813.1"/>
    </source>
</evidence>
<accession>A0A1I5X4B0</accession>
<feature type="compositionally biased region" description="Basic and acidic residues" evidence="1">
    <location>
        <begin position="145"/>
        <end position="162"/>
    </location>
</feature>
<feature type="compositionally biased region" description="Basic residues" evidence="1">
    <location>
        <begin position="125"/>
        <end position="144"/>
    </location>
</feature>
<feature type="region of interest" description="Disordered" evidence="1">
    <location>
        <begin position="223"/>
        <end position="256"/>
    </location>
</feature>
<dbReference type="STRING" id="112413.SAMN05421854_11026"/>
<reference evidence="2 3" key="1">
    <citation type="submission" date="2016-10" db="EMBL/GenBank/DDBJ databases">
        <authorList>
            <person name="de Groot N.N."/>
        </authorList>
    </citation>
    <scope>NUCLEOTIDE SEQUENCE [LARGE SCALE GENOMIC DNA]</scope>
    <source>
        <strain evidence="2 3">DSM 44637</strain>
    </source>
</reference>
<feature type="region of interest" description="Disordered" evidence="1">
    <location>
        <begin position="1"/>
        <end position="183"/>
    </location>
</feature>
<protein>
    <submittedName>
        <fullName evidence="2">Uncharacterized protein</fullName>
    </submittedName>
</protein>
<dbReference type="Proteomes" id="UP000199137">
    <property type="component" value="Unassembled WGS sequence"/>
</dbReference>
<name>A0A1I5X4B0_9PSEU</name>
<gene>
    <name evidence="2" type="ORF">SAMN05421854_11026</name>
</gene>
<evidence type="ECO:0000256" key="1">
    <source>
        <dbReference type="SAM" id="MobiDB-lite"/>
    </source>
</evidence>